<evidence type="ECO:0000313" key="11">
    <source>
        <dbReference type="Proteomes" id="UP000281962"/>
    </source>
</evidence>
<keyword evidence="2" id="KW-0813">Transport</keyword>
<protein>
    <recommendedName>
        <fullName evidence="12">Branched-chain amino acid ABC transporter permease</fullName>
    </recommendedName>
</protein>
<evidence type="ECO:0000256" key="3">
    <source>
        <dbReference type="ARBA" id="ARBA00022475"/>
    </source>
</evidence>
<evidence type="ECO:0000313" key="10">
    <source>
        <dbReference type="EMBL" id="RLE51364.1"/>
    </source>
</evidence>
<accession>A0A497EVF1</accession>
<evidence type="ECO:0000256" key="9">
    <source>
        <dbReference type="SAM" id="Phobius"/>
    </source>
</evidence>
<evidence type="ECO:0000256" key="1">
    <source>
        <dbReference type="ARBA" id="ARBA00004651"/>
    </source>
</evidence>
<keyword evidence="7 9" id="KW-0472">Membrane</keyword>
<feature type="transmembrane region" description="Helical" evidence="9">
    <location>
        <begin position="135"/>
        <end position="160"/>
    </location>
</feature>
<reference evidence="10 11" key="1">
    <citation type="submission" date="2018-06" db="EMBL/GenBank/DDBJ databases">
        <title>Extensive metabolic versatility and redundancy in microbially diverse, dynamic hydrothermal sediments.</title>
        <authorList>
            <person name="Dombrowski N."/>
            <person name="Teske A."/>
            <person name="Baker B.J."/>
        </authorList>
    </citation>
    <scope>NUCLEOTIDE SEQUENCE [LARGE SCALE GENOMIC DNA]</scope>
    <source>
        <strain evidence="10">B30_G17</strain>
    </source>
</reference>
<keyword evidence="4 9" id="KW-0812">Transmembrane</keyword>
<dbReference type="EMBL" id="QMQY01000005">
    <property type="protein sequence ID" value="RLE51364.1"/>
    <property type="molecule type" value="Genomic_DNA"/>
</dbReference>
<dbReference type="CDD" id="cd06582">
    <property type="entry name" value="TM_PBP1_LivH_like"/>
    <property type="match status" value="1"/>
</dbReference>
<organism evidence="10 11">
    <name type="scientific">Thermoproteota archaeon</name>
    <dbReference type="NCBI Taxonomy" id="2056631"/>
    <lineage>
        <taxon>Archaea</taxon>
        <taxon>Thermoproteota</taxon>
    </lineage>
</organism>
<keyword evidence="5" id="KW-0029">Amino-acid transport</keyword>
<keyword evidence="6 9" id="KW-1133">Transmembrane helix</keyword>
<keyword evidence="3" id="KW-1003">Cell membrane</keyword>
<dbReference type="GO" id="GO:0022857">
    <property type="term" value="F:transmembrane transporter activity"/>
    <property type="evidence" value="ECO:0007669"/>
    <property type="project" value="InterPro"/>
</dbReference>
<feature type="transmembrane region" description="Helical" evidence="9">
    <location>
        <begin position="66"/>
        <end position="85"/>
    </location>
</feature>
<dbReference type="InterPro" id="IPR052157">
    <property type="entry name" value="BCAA_transport_permease"/>
</dbReference>
<proteinExistence type="inferred from homology"/>
<name>A0A497EVF1_9CREN</name>
<evidence type="ECO:0000256" key="5">
    <source>
        <dbReference type="ARBA" id="ARBA00022970"/>
    </source>
</evidence>
<gene>
    <name evidence="10" type="ORF">DRJ21_00285</name>
</gene>
<feature type="transmembrane region" description="Helical" evidence="9">
    <location>
        <begin position="92"/>
        <end position="115"/>
    </location>
</feature>
<dbReference type="Pfam" id="PF02653">
    <property type="entry name" value="BPD_transp_2"/>
    <property type="match status" value="1"/>
</dbReference>
<evidence type="ECO:0000256" key="7">
    <source>
        <dbReference type="ARBA" id="ARBA00023136"/>
    </source>
</evidence>
<feature type="transmembrane region" description="Helical" evidence="9">
    <location>
        <begin position="222"/>
        <end position="250"/>
    </location>
</feature>
<feature type="transmembrane region" description="Helical" evidence="9">
    <location>
        <begin position="194"/>
        <end position="216"/>
    </location>
</feature>
<comment type="subcellular location">
    <subcellularLocation>
        <location evidence="1">Cell membrane</location>
        <topology evidence="1">Multi-pass membrane protein</topology>
    </subcellularLocation>
</comment>
<comment type="similarity">
    <text evidence="8">Belongs to the binding-protein-dependent transport system permease family. LivHM subfamily.</text>
</comment>
<evidence type="ECO:0000256" key="8">
    <source>
        <dbReference type="ARBA" id="ARBA00037998"/>
    </source>
</evidence>
<feature type="transmembrane region" description="Helical" evidence="9">
    <location>
        <begin position="6"/>
        <end position="31"/>
    </location>
</feature>
<evidence type="ECO:0008006" key="12">
    <source>
        <dbReference type="Google" id="ProtNLM"/>
    </source>
</evidence>
<dbReference type="PANTHER" id="PTHR11795">
    <property type="entry name" value="BRANCHED-CHAIN AMINO ACID TRANSPORT SYSTEM PERMEASE PROTEIN LIVH"/>
    <property type="match status" value="1"/>
</dbReference>
<comment type="caution">
    <text evidence="10">The sequence shown here is derived from an EMBL/GenBank/DDBJ whole genome shotgun (WGS) entry which is preliminary data.</text>
</comment>
<sequence length="290" mass="31315">MLDVLAQIIAFGLVLGGIYALAATGLGLAWGIMHVINFAHGEWIMIAMYTTYWLVVLLGIDPFWTMPINIVLVAVIGYFTQKYLVEPVMKGGALATILTTFGLSSIMVGLAQALWKQNYYATPNPYPAMVLRLGIIRLSAAHLMAFIFSVAVISLVYIFFKKTFTGKAILATSELIGDPEVASLVGINTEKIRLLTLTLAGASAGVAGTLIATFYYIYPYVGLAWCLICFVVVVLGGLASFLGLFIAGLIIGVLEGLGAIIFGTAYSYLLVYAAFLIVLYLRPRGLMGRR</sequence>
<feature type="transmembrane region" description="Helical" evidence="9">
    <location>
        <begin position="257"/>
        <end position="281"/>
    </location>
</feature>
<dbReference type="AlphaFoldDB" id="A0A497EVF1"/>
<dbReference type="GO" id="GO:0006865">
    <property type="term" value="P:amino acid transport"/>
    <property type="evidence" value="ECO:0007669"/>
    <property type="project" value="UniProtKB-KW"/>
</dbReference>
<dbReference type="GO" id="GO:0005886">
    <property type="term" value="C:plasma membrane"/>
    <property type="evidence" value="ECO:0007669"/>
    <property type="project" value="UniProtKB-SubCell"/>
</dbReference>
<dbReference type="Proteomes" id="UP000281962">
    <property type="component" value="Unassembled WGS sequence"/>
</dbReference>
<evidence type="ECO:0000256" key="6">
    <source>
        <dbReference type="ARBA" id="ARBA00022989"/>
    </source>
</evidence>
<evidence type="ECO:0000256" key="2">
    <source>
        <dbReference type="ARBA" id="ARBA00022448"/>
    </source>
</evidence>
<dbReference type="InterPro" id="IPR001851">
    <property type="entry name" value="ABC_transp_permease"/>
</dbReference>
<evidence type="ECO:0000256" key="4">
    <source>
        <dbReference type="ARBA" id="ARBA00022692"/>
    </source>
</evidence>
<dbReference type="PANTHER" id="PTHR11795:SF445">
    <property type="entry name" value="AMINO ACID ABC TRANSPORTER PERMEASE PROTEIN"/>
    <property type="match status" value="1"/>
</dbReference>